<evidence type="ECO:0000256" key="1">
    <source>
        <dbReference type="ARBA" id="ARBA00004123"/>
    </source>
</evidence>
<dbReference type="GO" id="GO:0005524">
    <property type="term" value="F:ATP binding"/>
    <property type="evidence" value="ECO:0007669"/>
    <property type="project" value="UniProtKB-KW"/>
</dbReference>
<dbReference type="GO" id="GO:0004386">
    <property type="term" value="F:helicase activity"/>
    <property type="evidence" value="ECO:0007669"/>
    <property type="project" value="UniProtKB-KW"/>
</dbReference>
<keyword evidence="5" id="KW-0378">Hydrolase</keyword>
<reference evidence="14" key="1">
    <citation type="submission" date="2022-06" db="EMBL/GenBank/DDBJ databases">
        <title>Uncovering the hologenomic basis of an extraordinary plant invasion.</title>
        <authorList>
            <person name="Bieker V.C."/>
            <person name="Martin M.D."/>
            <person name="Gilbert T."/>
            <person name="Hodgins K."/>
            <person name="Battlay P."/>
            <person name="Petersen B."/>
            <person name="Wilson J."/>
        </authorList>
    </citation>
    <scope>NUCLEOTIDE SEQUENCE</scope>
    <source>
        <strain evidence="14">AA19_3_7</strain>
        <tissue evidence="14">Leaf</tissue>
    </source>
</reference>
<keyword evidence="4" id="KW-0547">Nucleotide-binding</keyword>
<feature type="compositionally biased region" description="Basic and acidic residues" evidence="11">
    <location>
        <begin position="432"/>
        <end position="447"/>
    </location>
</feature>
<dbReference type="PROSITE" id="PS51192">
    <property type="entry name" value="HELICASE_ATP_BIND_1"/>
    <property type="match status" value="1"/>
</dbReference>
<feature type="compositionally biased region" description="Basic and acidic residues" evidence="11">
    <location>
        <begin position="284"/>
        <end position="295"/>
    </location>
</feature>
<dbReference type="AlphaFoldDB" id="A0AAD5CCD9"/>
<keyword evidence="8" id="KW-0689">Ribosomal protein</keyword>
<dbReference type="InterPro" id="IPR002674">
    <property type="entry name" value="Ribosomal_eL43"/>
</dbReference>
<dbReference type="SMART" id="SM00490">
    <property type="entry name" value="HELICc"/>
    <property type="match status" value="1"/>
</dbReference>
<keyword evidence="10" id="KW-0687">Ribonucleoprotein</keyword>
<feature type="compositionally biased region" description="Basic and acidic residues" evidence="11">
    <location>
        <begin position="338"/>
        <end position="357"/>
    </location>
</feature>
<evidence type="ECO:0000256" key="10">
    <source>
        <dbReference type="ARBA" id="ARBA00023274"/>
    </source>
</evidence>
<feature type="domain" description="Helicase ATP-binding" evidence="12">
    <location>
        <begin position="715"/>
        <end position="918"/>
    </location>
</feature>
<dbReference type="Gene3D" id="3.40.50.300">
    <property type="entry name" value="P-loop containing nucleotide triphosphate hydrolases"/>
    <property type="match status" value="1"/>
</dbReference>
<accession>A0AAD5CCD9</accession>
<dbReference type="GO" id="GO:0005634">
    <property type="term" value="C:nucleus"/>
    <property type="evidence" value="ECO:0007669"/>
    <property type="project" value="UniProtKB-SubCell"/>
</dbReference>
<evidence type="ECO:0000256" key="7">
    <source>
        <dbReference type="ARBA" id="ARBA00022840"/>
    </source>
</evidence>
<dbReference type="PANTHER" id="PTHR45821">
    <property type="entry name" value="SNF2 DOMAIN-CONTAINING PROTEIN CLASSY 2-RELATED"/>
    <property type="match status" value="1"/>
</dbReference>
<dbReference type="EMBL" id="JAMZMK010008779">
    <property type="protein sequence ID" value="KAI7738605.1"/>
    <property type="molecule type" value="Genomic_DNA"/>
</dbReference>
<feature type="region of interest" description="Disordered" evidence="11">
    <location>
        <begin position="24"/>
        <end position="105"/>
    </location>
</feature>
<dbReference type="InterPro" id="IPR001650">
    <property type="entry name" value="Helicase_C-like"/>
</dbReference>
<evidence type="ECO:0000313" key="14">
    <source>
        <dbReference type="EMBL" id="KAI7738605.1"/>
    </source>
</evidence>
<evidence type="ECO:0000256" key="2">
    <source>
        <dbReference type="ARBA" id="ARBA00008672"/>
    </source>
</evidence>
<feature type="region of interest" description="Disordered" evidence="11">
    <location>
        <begin position="388"/>
        <end position="452"/>
    </location>
</feature>
<feature type="compositionally biased region" description="Basic and acidic residues" evidence="11">
    <location>
        <begin position="390"/>
        <end position="401"/>
    </location>
</feature>
<comment type="caution">
    <text evidence="14">The sequence shown here is derived from an EMBL/GenBank/DDBJ whole genome shotgun (WGS) entry which is preliminary data.</text>
</comment>
<dbReference type="GO" id="GO:0006412">
    <property type="term" value="P:translation"/>
    <property type="evidence" value="ECO:0007669"/>
    <property type="project" value="InterPro"/>
</dbReference>
<evidence type="ECO:0000256" key="4">
    <source>
        <dbReference type="ARBA" id="ARBA00022741"/>
    </source>
</evidence>
<feature type="compositionally biased region" description="Low complexity" evidence="11">
    <location>
        <begin position="244"/>
        <end position="260"/>
    </location>
</feature>
<dbReference type="Proteomes" id="UP001206925">
    <property type="component" value="Unassembled WGS sequence"/>
</dbReference>
<evidence type="ECO:0000256" key="3">
    <source>
        <dbReference type="ARBA" id="ARBA00022528"/>
    </source>
</evidence>
<dbReference type="GO" id="GO:1990904">
    <property type="term" value="C:ribonucleoprotein complex"/>
    <property type="evidence" value="ECO:0007669"/>
    <property type="project" value="UniProtKB-KW"/>
</dbReference>
<comment type="similarity">
    <text evidence="2">Belongs to the eukaryotic ribosomal protein eL43 family.</text>
</comment>
<dbReference type="CDD" id="cd18793">
    <property type="entry name" value="SF2_C_SNF"/>
    <property type="match status" value="1"/>
</dbReference>
<keyword evidence="3" id="KW-0150">Chloroplast</keyword>
<organism evidence="14 15">
    <name type="scientific">Ambrosia artemisiifolia</name>
    <name type="common">Common ragweed</name>
    <dbReference type="NCBI Taxonomy" id="4212"/>
    <lineage>
        <taxon>Eukaryota</taxon>
        <taxon>Viridiplantae</taxon>
        <taxon>Streptophyta</taxon>
        <taxon>Embryophyta</taxon>
        <taxon>Tracheophyta</taxon>
        <taxon>Spermatophyta</taxon>
        <taxon>Magnoliopsida</taxon>
        <taxon>eudicotyledons</taxon>
        <taxon>Gunneridae</taxon>
        <taxon>Pentapetalae</taxon>
        <taxon>asterids</taxon>
        <taxon>campanulids</taxon>
        <taxon>Asterales</taxon>
        <taxon>Asteraceae</taxon>
        <taxon>Asteroideae</taxon>
        <taxon>Heliantheae alliance</taxon>
        <taxon>Heliantheae</taxon>
        <taxon>Ambrosia</taxon>
    </lineage>
</organism>
<dbReference type="GO" id="GO:0003735">
    <property type="term" value="F:structural constituent of ribosome"/>
    <property type="evidence" value="ECO:0007669"/>
    <property type="project" value="InterPro"/>
</dbReference>
<feature type="compositionally biased region" description="Basic and acidic residues" evidence="11">
    <location>
        <begin position="196"/>
        <end position="212"/>
    </location>
</feature>
<feature type="region of interest" description="Disordered" evidence="11">
    <location>
        <begin position="149"/>
        <end position="373"/>
    </location>
</feature>
<feature type="compositionally biased region" description="Basic and acidic residues" evidence="11">
    <location>
        <begin position="48"/>
        <end position="66"/>
    </location>
</feature>
<dbReference type="SUPFAM" id="SSF52540">
    <property type="entry name" value="P-loop containing nucleoside triphosphate hydrolases"/>
    <property type="match status" value="2"/>
</dbReference>
<keyword evidence="9" id="KW-0539">Nucleus</keyword>
<evidence type="ECO:0000256" key="8">
    <source>
        <dbReference type="ARBA" id="ARBA00022980"/>
    </source>
</evidence>
<gene>
    <name evidence="14" type="ORF">M8C21_011466</name>
</gene>
<dbReference type="Pfam" id="PF00176">
    <property type="entry name" value="SNF2-rel_dom"/>
    <property type="match status" value="1"/>
</dbReference>
<dbReference type="InterPro" id="IPR011332">
    <property type="entry name" value="Ribosomal_zn-bd"/>
</dbReference>
<comment type="subcellular location">
    <subcellularLocation>
        <location evidence="1">Nucleus</location>
    </subcellularLocation>
</comment>
<dbReference type="InterPro" id="IPR011331">
    <property type="entry name" value="Ribosomal_eL37/eL43"/>
</dbReference>
<keyword evidence="7" id="KW-0067">ATP-binding</keyword>
<evidence type="ECO:0000256" key="5">
    <source>
        <dbReference type="ARBA" id="ARBA00022801"/>
    </source>
</evidence>
<feature type="domain" description="Helicase C-terminal" evidence="13">
    <location>
        <begin position="1061"/>
        <end position="1228"/>
    </location>
</feature>
<dbReference type="GO" id="GO:0005840">
    <property type="term" value="C:ribosome"/>
    <property type="evidence" value="ECO:0007669"/>
    <property type="project" value="UniProtKB-KW"/>
</dbReference>
<evidence type="ECO:0000313" key="15">
    <source>
        <dbReference type="Proteomes" id="UP001206925"/>
    </source>
</evidence>
<dbReference type="Pfam" id="PF00271">
    <property type="entry name" value="Helicase_C"/>
    <property type="match status" value="1"/>
</dbReference>
<dbReference type="GO" id="GO:0080188">
    <property type="term" value="P:gene silencing by siRNA-directed DNA methylation"/>
    <property type="evidence" value="ECO:0007669"/>
    <property type="project" value="InterPro"/>
</dbReference>
<dbReference type="InterPro" id="IPR044567">
    <property type="entry name" value="CLSY/DRD1"/>
</dbReference>
<dbReference type="GO" id="GO:0016787">
    <property type="term" value="F:hydrolase activity"/>
    <property type="evidence" value="ECO:0007669"/>
    <property type="project" value="UniProtKB-KW"/>
</dbReference>
<dbReference type="SUPFAM" id="SSF57829">
    <property type="entry name" value="Zn-binding ribosomal proteins"/>
    <property type="match status" value="1"/>
</dbReference>
<evidence type="ECO:0000256" key="11">
    <source>
        <dbReference type="SAM" id="MobiDB-lite"/>
    </source>
</evidence>
<dbReference type="InterPro" id="IPR049730">
    <property type="entry name" value="SNF2/RAD54-like_C"/>
</dbReference>
<evidence type="ECO:0000256" key="9">
    <source>
        <dbReference type="ARBA" id="ARBA00023242"/>
    </source>
</evidence>
<feature type="compositionally biased region" description="Acidic residues" evidence="11">
    <location>
        <begin position="364"/>
        <end position="373"/>
    </location>
</feature>
<sequence length="1267" mass="141859">MDFSKTKLYQRTRSGYEKLYLEYSQKKNNGRRRNGGGGSGGVSVNESDGDRVVGENSKEKSSRKSSEVLQGSDGGRNVINAVARRTRQALRVKKKPEIVSTKGKNSREVYLIVDSDDDGDGDGDGDGLQNHVKSEVEEVSESEEIEEVLQRGSSCNRGKNVSKKSGVDELHDDLSNRCGKNQGMINAKGISLTGKSKKECRSSRTKDLKENDAAADDDALSYPGDSLKRKGGFGDEFDKDTKDSSLSSSGFPLSSGFQLSQSDDDEIEGVVYLGDDPACLDDCDPSHSSRVESNEVKVSPVEMDSIQADAEAKEQGLKSSQEEDDDPQKVVSPEEDGCDWRDKDPIENNAAAHDKEAICLSSSSDDDDNDNDDLVDKFWEKLLQLPPCNKGHEEVDGREPRIFNPKPVCEPKKKTETVVSKKRCGGSNELRQPVKEGSKKRRTDADSLHGFARNNNKGVEDTFWQVVDEKAPPKVGMSTSKKDDLFGSKINVVKIFTDAIREGDGDNVLKRYSDILPEDSSDEKTEVDEVLSYKFKFEDVEDIKPEKLESEMEVDGLFDEMNMCLQISEIGSSDTRGVRCGNSGFLDGIDQVTRCRRGQHELSINDEFGIVCRYCTYVEMEIRDILPPLSKNGRGGHGRHDHDHDKTDNDKFSDLKLGDCHQERHHDSKGDEYEKGTVWDLVPGVKESMYPHQRDGFEFIWTKIAGGTCIDKLEKRLPAGGSGCIISHAPGTGKSRLTIVFLQAFLKMYPSSRPLIIAPRSMLLTWEEEFKKWKVDFPFFNINNTEYSGQEHKIAATLLKRAGRSKSQRDVRLLKLLSWTKTPSVLGITYRLFESLAGEEGKRKRNAKNVLDEQMKTFLLTVPTLLVLDEGHTPRNDQSQMWKTLLNVETKRCIILSGTPFQNNFDELYNTFCLVNPLLSFGISFFNSVDPSKKRGWKHASAKGQWDSITSSVRKSRQKLQELKAMIDPFVHVHKGTILQEQLPGLRDALVVLKPTRTQQTLLNRMSGSKITLENDYLMSLVSVHPSLLPESSCNVGGLHRMLKVFENDPSAGVKTAFLMELIQLSIAHNEKVLVFSQYIRPLGFIMQLLNTNFSWVEGRECLYMDGQQEEKHRQNSINTLNDPKSEVKVLLASLRACSEGINLVGASRVVLLDVHWNPSVERQAISRAYRLGQKKLVHVYHLVTGSMEGTRYGASLRKQIKKMEVSQHSKFFCEFCGKYAVKRKAVGIWGCKDCGKVKAGGAYTLNTASAVTVRSTIRRLREQTES</sequence>
<dbReference type="Pfam" id="PF01780">
    <property type="entry name" value="Ribosomal_L37ae"/>
    <property type="match status" value="1"/>
</dbReference>
<dbReference type="InterPro" id="IPR000330">
    <property type="entry name" value="SNF2_N"/>
</dbReference>
<keyword evidence="15" id="KW-1185">Reference proteome</keyword>
<dbReference type="InterPro" id="IPR014001">
    <property type="entry name" value="Helicase_ATP-bd"/>
</dbReference>
<evidence type="ECO:0000256" key="6">
    <source>
        <dbReference type="ARBA" id="ARBA00022806"/>
    </source>
</evidence>
<dbReference type="Gene3D" id="3.40.50.10810">
    <property type="entry name" value="Tandem AAA-ATPase domain"/>
    <property type="match status" value="1"/>
</dbReference>
<feature type="compositionally biased region" description="Basic and acidic residues" evidence="11">
    <location>
        <begin position="165"/>
        <end position="175"/>
    </location>
</feature>
<protein>
    <submittedName>
        <fullName evidence="14">Uncharacterized protein</fullName>
    </submittedName>
</protein>
<dbReference type="SMART" id="SM00487">
    <property type="entry name" value="DEXDc"/>
    <property type="match status" value="1"/>
</dbReference>
<dbReference type="InterPro" id="IPR027417">
    <property type="entry name" value="P-loop_NTPase"/>
</dbReference>
<evidence type="ECO:0000259" key="13">
    <source>
        <dbReference type="PROSITE" id="PS51194"/>
    </source>
</evidence>
<dbReference type="Gene3D" id="2.20.25.30">
    <property type="match status" value="1"/>
</dbReference>
<dbReference type="PROSITE" id="PS51194">
    <property type="entry name" value="HELICASE_CTER"/>
    <property type="match status" value="1"/>
</dbReference>
<feature type="compositionally biased region" description="Basic residues" evidence="11">
    <location>
        <begin position="84"/>
        <end position="94"/>
    </location>
</feature>
<keyword evidence="6" id="KW-0347">Helicase</keyword>
<dbReference type="InterPro" id="IPR038718">
    <property type="entry name" value="SNF2-like_sf"/>
</dbReference>
<name>A0AAD5CCD9_AMBAR</name>
<dbReference type="PANTHER" id="PTHR45821:SF5">
    <property type="entry name" value="SNF2 DOMAIN-CONTAINING PROTEIN CLASSY 4"/>
    <property type="match status" value="1"/>
</dbReference>
<evidence type="ECO:0000259" key="12">
    <source>
        <dbReference type="PROSITE" id="PS51192"/>
    </source>
</evidence>
<keyword evidence="3" id="KW-0934">Plastid</keyword>
<proteinExistence type="inferred from homology"/>